<sequence>MKPVLLVVAYAVGLAVIVALIGFLLFALGAASIMIGEGIGVLLQYVGLSKAHLSPEHLSAYGGGILALIGGWIVYYLEHGMQS</sequence>
<evidence type="ECO:0000313" key="2">
    <source>
        <dbReference type="EMBL" id="PEN10372.1"/>
    </source>
</evidence>
<organism evidence="2 3">
    <name type="scientific">Longibacter salinarum</name>
    <dbReference type="NCBI Taxonomy" id="1850348"/>
    <lineage>
        <taxon>Bacteria</taxon>
        <taxon>Pseudomonadati</taxon>
        <taxon>Rhodothermota</taxon>
        <taxon>Rhodothermia</taxon>
        <taxon>Rhodothermales</taxon>
        <taxon>Salisaetaceae</taxon>
        <taxon>Longibacter</taxon>
    </lineage>
</organism>
<protein>
    <submittedName>
        <fullName evidence="2">Uncharacterized protein</fullName>
    </submittedName>
</protein>
<feature type="transmembrane region" description="Helical" evidence="1">
    <location>
        <begin position="7"/>
        <end position="35"/>
    </location>
</feature>
<dbReference type="EMBL" id="PDEQ01000015">
    <property type="protein sequence ID" value="PEN10372.1"/>
    <property type="molecule type" value="Genomic_DNA"/>
</dbReference>
<comment type="caution">
    <text evidence="2">The sequence shown here is derived from an EMBL/GenBank/DDBJ whole genome shotgun (WGS) entry which is preliminary data.</text>
</comment>
<evidence type="ECO:0000313" key="3">
    <source>
        <dbReference type="Proteomes" id="UP000220102"/>
    </source>
</evidence>
<reference evidence="2 3" key="1">
    <citation type="submission" date="2017-10" db="EMBL/GenBank/DDBJ databases">
        <title>Draft genome of Longibacter Salinarum.</title>
        <authorList>
            <person name="Goh K.M."/>
            <person name="Shamsir M.S."/>
            <person name="Lim S.W."/>
        </authorList>
    </citation>
    <scope>NUCLEOTIDE SEQUENCE [LARGE SCALE GENOMIC DNA]</scope>
    <source>
        <strain evidence="2 3">KCTC 52045</strain>
    </source>
</reference>
<dbReference type="Proteomes" id="UP000220102">
    <property type="component" value="Unassembled WGS sequence"/>
</dbReference>
<name>A0A2A8CTG4_9BACT</name>
<keyword evidence="1" id="KW-0472">Membrane</keyword>
<keyword evidence="1" id="KW-0812">Transmembrane</keyword>
<proteinExistence type="predicted"/>
<keyword evidence="1" id="KW-1133">Transmembrane helix</keyword>
<evidence type="ECO:0000256" key="1">
    <source>
        <dbReference type="SAM" id="Phobius"/>
    </source>
</evidence>
<accession>A0A2A8CTG4</accession>
<gene>
    <name evidence="2" type="ORF">CRI94_17295</name>
</gene>
<feature type="transmembrane region" description="Helical" evidence="1">
    <location>
        <begin position="58"/>
        <end position="77"/>
    </location>
</feature>
<dbReference type="AlphaFoldDB" id="A0A2A8CTG4"/>
<keyword evidence="3" id="KW-1185">Reference proteome</keyword>